<evidence type="ECO:0000313" key="4">
    <source>
        <dbReference type="EMBL" id="CAJ1961855.1"/>
    </source>
</evidence>
<dbReference type="AlphaFoldDB" id="A0AAD2G3V7"/>
<dbReference type="PANTHER" id="PTHR12461">
    <property type="entry name" value="HYPOXIA-INDUCIBLE FACTOR 1 ALPHA INHIBITOR-RELATED"/>
    <property type="match status" value="1"/>
</dbReference>
<evidence type="ECO:0000256" key="1">
    <source>
        <dbReference type="SAM" id="MobiDB-lite"/>
    </source>
</evidence>
<protein>
    <recommendedName>
        <fullName evidence="3">JmjC domain-containing protein</fullName>
    </recommendedName>
</protein>
<dbReference type="InterPro" id="IPR014710">
    <property type="entry name" value="RmlC-like_jellyroll"/>
</dbReference>
<name>A0AAD2G3V7_9STRA</name>
<evidence type="ECO:0000313" key="5">
    <source>
        <dbReference type="Proteomes" id="UP001295423"/>
    </source>
</evidence>
<sequence>MHRRPQSRAVSDGQYSSKSRTDDCALNGGDEDQSSKVRAKRTRKKRIKNEEDDPMVYILKGLAVIIVILIVVMLGIVAKLFHLKMWPSVKEYFLNPVQVPTPPQHNKEPLLESLLYNIPHSMSHIGDKSDEYALLRKDFDARLTYDPERSVAFVKNFRKPDVEPFENPLSYNVYNCPKKPPEGYPYQWKTFDVITDWKPNDVNPPSQIHQGICVFDYRKDYVKALNYRKAEVPFVVRGDPEVAQTIERWHTDDYISKLLGDAKHRCEYSETNQFMYWINRNKDKPPPGWKKPTKMLRITFDEWLKNANITDASKLAPDQPHYYFRLIGCGEIDPHGGCDDASSEFLFDELTFFQPRTSLYMVEPEKQRGIHCRFGMTGVTAENHFDGSRNMIVVLGGRRRYVLTHPQDCENLYLYPKGHPSARHSQIDWNNPDLDEYPLFQTARSNEVILQAGDVLYLPQHWFHFIVSLDLNFQCNTRSGKFRGYDEPIRECGF</sequence>
<keyword evidence="2" id="KW-0472">Membrane</keyword>
<dbReference type="Gene3D" id="2.60.120.10">
    <property type="entry name" value="Jelly Rolls"/>
    <property type="match status" value="1"/>
</dbReference>
<organism evidence="4 5">
    <name type="scientific">Cylindrotheca closterium</name>
    <dbReference type="NCBI Taxonomy" id="2856"/>
    <lineage>
        <taxon>Eukaryota</taxon>
        <taxon>Sar</taxon>
        <taxon>Stramenopiles</taxon>
        <taxon>Ochrophyta</taxon>
        <taxon>Bacillariophyta</taxon>
        <taxon>Bacillariophyceae</taxon>
        <taxon>Bacillariophycidae</taxon>
        <taxon>Bacillariales</taxon>
        <taxon>Bacillariaceae</taxon>
        <taxon>Cylindrotheca</taxon>
    </lineage>
</organism>
<keyword evidence="5" id="KW-1185">Reference proteome</keyword>
<feature type="domain" description="JmjC" evidence="3">
    <location>
        <begin position="343"/>
        <end position="494"/>
    </location>
</feature>
<feature type="transmembrane region" description="Helical" evidence="2">
    <location>
        <begin position="55"/>
        <end position="78"/>
    </location>
</feature>
<dbReference type="SUPFAM" id="SSF51197">
    <property type="entry name" value="Clavaminate synthase-like"/>
    <property type="match status" value="1"/>
</dbReference>
<dbReference type="InterPro" id="IPR003347">
    <property type="entry name" value="JmjC_dom"/>
</dbReference>
<evidence type="ECO:0000256" key="2">
    <source>
        <dbReference type="SAM" id="Phobius"/>
    </source>
</evidence>
<dbReference type="PANTHER" id="PTHR12461:SF98">
    <property type="entry name" value="CUPIN-LIKE DOMAIN-CONTAINING PROTEIN"/>
    <property type="match status" value="1"/>
</dbReference>
<dbReference type="Proteomes" id="UP001295423">
    <property type="component" value="Unassembled WGS sequence"/>
</dbReference>
<feature type="compositionally biased region" description="Basic residues" evidence="1">
    <location>
        <begin position="37"/>
        <end position="46"/>
    </location>
</feature>
<gene>
    <name evidence="4" type="ORF">CYCCA115_LOCUS19406</name>
</gene>
<dbReference type="EMBL" id="CAKOGP040002091">
    <property type="protein sequence ID" value="CAJ1961855.1"/>
    <property type="molecule type" value="Genomic_DNA"/>
</dbReference>
<dbReference type="Pfam" id="PF13621">
    <property type="entry name" value="Cupin_8"/>
    <property type="match status" value="1"/>
</dbReference>
<dbReference type="InterPro" id="IPR041667">
    <property type="entry name" value="Cupin_8"/>
</dbReference>
<keyword evidence="2" id="KW-0812">Transmembrane</keyword>
<accession>A0AAD2G3V7</accession>
<proteinExistence type="predicted"/>
<keyword evidence="2" id="KW-1133">Transmembrane helix</keyword>
<evidence type="ECO:0000259" key="3">
    <source>
        <dbReference type="PROSITE" id="PS51184"/>
    </source>
</evidence>
<feature type="region of interest" description="Disordered" evidence="1">
    <location>
        <begin position="1"/>
        <end position="46"/>
    </location>
</feature>
<comment type="caution">
    <text evidence="4">The sequence shown here is derived from an EMBL/GenBank/DDBJ whole genome shotgun (WGS) entry which is preliminary data.</text>
</comment>
<reference evidence="4" key="1">
    <citation type="submission" date="2023-08" db="EMBL/GenBank/DDBJ databases">
        <authorList>
            <person name="Audoor S."/>
            <person name="Bilcke G."/>
        </authorList>
    </citation>
    <scope>NUCLEOTIDE SEQUENCE</scope>
</reference>
<dbReference type="PROSITE" id="PS51184">
    <property type="entry name" value="JMJC"/>
    <property type="match status" value="1"/>
</dbReference>